<dbReference type="SMART" id="SM00880">
    <property type="entry name" value="CHAD"/>
    <property type="match status" value="1"/>
</dbReference>
<feature type="domain" description="CHAD" evidence="2">
    <location>
        <begin position="201"/>
        <end position="469"/>
    </location>
</feature>
<dbReference type="PANTHER" id="PTHR39339">
    <property type="entry name" value="SLR1444 PROTEIN"/>
    <property type="match status" value="1"/>
</dbReference>
<dbReference type="InterPro" id="IPR007899">
    <property type="entry name" value="CHAD_dom"/>
</dbReference>
<dbReference type="SMART" id="SM01118">
    <property type="entry name" value="CYTH"/>
    <property type="match status" value="1"/>
</dbReference>
<evidence type="ECO:0000259" key="2">
    <source>
        <dbReference type="PROSITE" id="PS51708"/>
    </source>
</evidence>
<proteinExistence type="predicted"/>
<keyword evidence="4" id="KW-1185">Reference proteome</keyword>
<dbReference type="InterPro" id="IPR033469">
    <property type="entry name" value="CYTH-like_dom_sf"/>
</dbReference>
<dbReference type="InterPro" id="IPR038186">
    <property type="entry name" value="CHAD_dom_sf"/>
</dbReference>
<evidence type="ECO:0000259" key="1">
    <source>
        <dbReference type="PROSITE" id="PS51707"/>
    </source>
</evidence>
<evidence type="ECO:0000313" key="4">
    <source>
        <dbReference type="Proteomes" id="UP000652013"/>
    </source>
</evidence>
<dbReference type="SUPFAM" id="SSF55154">
    <property type="entry name" value="CYTH-like phosphatases"/>
    <property type="match status" value="1"/>
</dbReference>
<dbReference type="Gene3D" id="2.40.320.10">
    <property type="entry name" value="Hypothetical Protein Pfu-838710-001"/>
    <property type="match status" value="1"/>
</dbReference>
<sequence length="477" mass="52231">METAIESERKYDVPADFALPAVDGTGEPATHELEATYFDTPDLRLAAHRITLRRRTGGTDAGWHLKTPGDGAARVEHRLPLDRSADGVPAELLAPVRAVVRRQEVAPVARLRTRRVETPVRDAAGRTLALIADDTVDAEAYGEAQHWREVEVELVEGGPEVLEAVERALLAAGATPAAGPSKLGRVLGGRVPAPDRPALSARGTVAQVQRYAREQRAALVANDPGARAGDEDAVHDMRVAIRRLRSTLKTFRSVWPADRAGRLRDELKWLAGPLGAVRDAQVMRGRMDRLTGDFPAAHDRLTHGLADDLDRGRRELTEALEGDRYLTLLDELDAAVDGPPAVGAGRVRRRARKALVRADELLAEADERTGDDRDPHLHEARKAYKRARYAAEVFGKPGRRLAKALTGLQDVLGEHQDAVITGQLLREHAGRAHEAGENGFDYGVLHERQRRAGERALEGLAAARRAASRRRIRRFLG</sequence>
<organism evidence="3 4">
    <name type="scientific">Spirilliplanes yamanashiensis</name>
    <dbReference type="NCBI Taxonomy" id="42233"/>
    <lineage>
        <taxon>Bacteria</taxon>
        <taxon>Bacillati</taxon>
        <taxon>Actinomycetota</taxon>
        <taxon>Actinomycetes</taxon>
        <taxon>Micromonosporales</taxon>
        <taxon>Micromonosporaceae</taxon>
        <taxon>Spirilliplanes</taxon>
    </lineage>
</organism>
<comment type="caution">
    <text evidence="3">The sequence shown here is derived from an EMBL/GenBank/DDBJ whole genome shotgun (WGS) entry which is preliminary data.</text>
</comment>
<dbReference type="Gene3D" id="1.40.20.10">
    <property type="entry name" value="CHAD domain"/>
    <property type="match status" value="1"/>
</dbReference>
<evidence type="ECO:0000313" key="3">
    <source>
        <dbReference type="EMBL" id="GIJ04322.1"/>
    </source>
</evidence>
<dbReference type="Proteomes" id="UP000652013">
    <property type="component" value="Unassembled WGS sequence"/>
</dbReference>
<dbReference type="CDD" id="cd07374">
    <property type="entry name" value="CYTH-like_Pase"/>
    <property type="match status" value="1"/>
</dbReference>
<reference evidence="3" key="1">
    <citation type="submission" date="2021-01" db="EMBL/GenBank/DDBJ databases">
        <title>Whole genome shotgun sequence of Spirilliplanes yamanashiensis NBRC 15828.</title>
        <authorList>
            <person name="Komaki H."/>
            <person name="Tamura T."/>
        </authorList>
    </citation>
    <scope>NUCLEOTIDE SEQUENCE</scope>
    <source>
        <strain evidence="3">NBRC 15828</strain>
    </source>
</reference>
<gene>
    <name evidence="3" type="ORF">Sya03_36740</name>
</gene>
<dbReference type="InterPro" id="IPR023577">
    <property type="entry name" value="CYTH_domain"/>
</dbReference>
<dbReference type="PROSITE" id="PS51708">
    <property type="entry name" value="CHAD"/>
    <property type="match status" value="1"/>
</dbReference>
<dbReference type="AlphaFoldDB" id="A0A8J3YAL4"/>
<dbReference type="RefSeq" id="WP_203939535.1">
    <property type="nucleotide sequence ID" value="NZ_BAAAGJ010000002.1"/>
</dbReference>
<accession>A0A8J3YAL4</accession>
<dbReference type="Pfam" id="PF05235">
    <property type="entry name" value="CHAD"/>
    <property type="match status" value="1"/>
</dbReference>
<dbReference type="PROSITE" id="PS51707">
    <property type="entry name" value="CYTH"/>
    <property type="match status" value="1"/>
</dbReference>
<dbReference type="EMBL" id="BOOY01000026">
    <property type="protein sequence ID" value="GIJ04322.1"/>
    <property type="molecule type" value="Genomic_DNA"/>
</dbReference>
<feature type="domain" description="CYTH" evidence="1">
    <location>
        <begin position="4"/>
        <end position="193"/>
    </location>
</feature>
<dbReference type="Pfam" id="PF01928">
    <property type="entry name" value="CYTH"/>
    <property type="match status" value="1"/>
</dbReference>
<name>A0A8J3YAL4_9ACTN</name>
<dbReference type="PANTHER" id="PTHR39339:SF1">
    <property type="entry name" value="CHAD DOMAIN-CONTAINING PROTEIN"/>
    <property type="match status" value="1"/>
</dbReference>
<protein>
    <submittedName>
        <fullName evidence="3">CHAD domain-containing protein</fullName>
    </submittedName>
</protein>